<dbReference type="AlphaFoldDB" id="A0AAN7JJQ2"/>
<accession>A0AAN7JJQ2</accession>
<keyword evidence="3" id="KW-1185">Reference proteome</keyword>
<dbReference type="EMBL" id="JAXIOK010000020">
    <property type="protein sequence ID" value="KAK4746602.1"/>
    <property type="molecule type" value="Genomic_DNA"/>
</dbReference>
<organism evidence="2 3">
    <name type="scientific">Trapa incisa</name>
    <dbReference type="NCBI Taxonomy" id="236973"/>
    <lineage>
        <taxon>Eukaryota</taxon>
        <taxon>Viridiplantae</taxon>
        <taxon>Streptophyta</taxon>
        <taxon>Embryophyta</taxon>
        <taxon>Tracheophyta</taxon>
        <taxon>Spermatophyta</taxon>
        <taxon>Magnoliopsida</taxon>
        <taxon>eudicotyledons</taxon>
        <taxon>Gunneridae</taxon>
        <taxon>Pentapetalae</taxon>
        <taxon>rosids</taxon>
        <taxon>malvids</taxon>
        <taxon>Myrtales</taxon>
        <taxon>Lythraceae</taxon>
        <taxon>Trapa</taxon>
    </lineage>
</organism>
<evidence type="ECO:0000256" key="1">
    <source>
        <dbReference type="SAM" id="MobiDB-lite"/>
    </source>
</evidence>
<feature type="region of interest" description="Disordered" evidence="1">
    <location>
        <begin position="1"/>
        <end position="27"/>
    </location>
</feature>
<dbReference type="Proteomes" id="UP001345219">
    <property type="component" value="Chromosome 20"/>
</dbReference>
<protein>
    <submittedName>
        <fullName evidence="2">Uncharacterized protein</fullName>
    </submittedName>
</protein>
<comment type="caution">
    <text evidence="2">The sequence shown here is derived from an EMBL/GenBank/DDBJ whole genome shotgun (WGS) entry which is preliminary data.</text>
</comment>
<evidence type="ECO:0000313" key="2">
    <source>
        <dbReference type="EMBL" id="KAK4746602.1"/>
    </source>
</evidence>
<gene>
    <name evidence="2" type="ORF">SAY87_025639</name>
</gene>
<evidence type="ECO:0000313" key="3">
    <source>
        <dbReference type="Proteomes" id="UP001345219"/>
    </source>
</evidence>
<proteinExistence type="predicted"/>
<name>A0AAN7JJQ2_9MYRT</name>
<sequence>MGQSTSQATTTSTPRVDSAPLVPVGDPLETNNAGGILLLELVMAKRHILGQEFFEWARVTWPSCANLESMSPWKAPSSSRYEPSLSPSHYLWSFFKSPHSI</sequence>
<feature type="compositionally biased region" description="Low complexity" evidence="1">
    <location>
        <begin position="1"/>
        <end position="13"/>
    </location>
</feature>
<reference evidence="2 3" key="1">
    <citation type="journal article" date="2023" name="Hortic Res">
        <title>Pangenome of water caltrop reveals structural variations and asymmetric subgenome divergence after allopolyploidization.</title>
        <authorList>
            <person name="Zhang X."/>
            <person name="Chen Y."/>
            <person name="Wang L."/>
            <person name="Yuan Y."/>
            <person name="Fang M."/>
            <person name="Shi L."/>
            <person name="Lu R."/>
            <person name="Comes H.P."/>
            <person name="Ma Y."/>
            <person name="Chen Y."/>
            <person name="Huang G."/>
            <person name="Zhou Y."/>
            <person name="Zheng Z."/>
            <person name="Qiu Y."/>
        </authorList>
    </citation>
    <scope>NUCLEOTIDE SEQUENCE [LARGE SCALE GENOMIC DNA]</scope>
    <source>
        <tissue evidence="2">Roots</tissue>
    </source>
</reference>